<organism evidence="3 4">
    <name type="scientific">Erwinia papayae</name>
    <dbReference type="NCBI Taxonomy" id="206499"/>
    <lineage>
        <taxon>Bacteria</taxon>
        <taxon>Pseudomonadati</taxon>
        <taxon>Pseudomonadota</taxon>
        <taxon>Gammaproteobacteria</taxon>
        <taxon>Enterobacterales</taxon>
        <taxon>Erwiniaceae</taxon>
        <taxon>Erwinia</taxon>
    </lineage>
</organism>
<dbReference type="EMBL" id="JBFKZN010000001">
    <property type="protein sequence ID" value="MEW5287619.1"/>
    <property type="molecule type" value="Genomic_DNA"/>
</dbReference>
<evidence type="ECO:0000313" key="3">
    <source>
        <dbReference type="EMBL" id="MEW5287619.1"/>
    </source>
</evidence>
<feature type="signal peptide" evidence="2">
    <location>
        <begin position="1"/>
        <end position="23"/>
    </location>
</feature>
<feature type="region of interest" description="Disordered" evidence="1">
    <location>
        <begin position="116"/>
        <end position="135"/>
    </location>
</feature>
<comment type="caution">
    <text evidence="3">The sequence shown here is derived from an EMBL/GenBank/DDBJ whole genome shotgun (WGS) entry which is preliminary data.</text>
</comment>
<reference evidence="3 4" key="1">
    <citation type="submission" date="2024-07" db="EMBL/GenBank/DDBJ databases">
        <authorList>
            <person name="Dulla G.F.J."/>
            <person name="Delorm J.G."/>
        </authorList>
    </citation>
    <scope>NUCLEOTIDE SEQUENCE [LARGE SCALE GENOMIC DNA]</scope>
    <source>
        <strain evidence="3 4">JGD 233</strain>
    </source>
</reference>
<keyword evidence="4" id="KW-1185">Reference proteome</keyword>
<evidence type="ECO:0000256" key="2">
    <source>
        <dbReference type="SAM" id="SignalP"/>
    </source>
</evidence>
<evidence type="ECO:0000313" key="4">
    <source>
        <dbReference type="Proteomes" id="UP001554567"/>
    </source>
</evidence>
<evidence type="ECO:0008006" key="5">
    <source>
        <dbReference type="Google" id="ProtNLM"/>
    </source>
</evidence>
<feature type="chain" id="PRO_5047104879" description="C-type lysozyme inhibitor domain-containing protein" evidence="2">
    <location>
        <begin position="24"/>
        <end position="135"/>
    </location>
</feature>
<evidence type="ECO:0000256" key="1">
    <source>
        <dbReference type="SAM" id="MobiDB-lite"/>
    </source>
</evidence>
<keyword evidence="2" id="KW-0732">Signal</keyword>
<proteinExistence type="predicted"/>
<protein>
    <recommendedName>
        <fullName evidence="5">C-type lysozyme inhibitor domain-containing protein</fullName>
    </recommendedName>
</protein>
<sequence length="135" mass="14383">MLPTVVAGALLACIAFSACGSSATPPVINTEYQITCPGRPGMTITNAQFGLTTMMWAGDNFQIAEGNQQSQTSDGMKVAITLFRNGDQMMVNESNQQTWFSYSGGQKLVRCNRSAGHENSTVTLPHTDASGRVTS</sequence>
<name>A0ABV3MVM8_9GAMM</name>
<gene>
    <name evidence="3" type="ORF">ABW286_00130</name>
</gene>
<accession>A0ABV3MVM8</accession>
<dbReference type="RefSeq" id="WP_367166375.1">
    <property type="nucleotide sequence ID" value="NZ_JBFKZN010000001.1"/>
</dbReference>
<dbReference type="Proteomes" id="UP001554567">
    <property type="component" value="Unassembled WGS sequence"/>
</dbReference>